<gene>
    <name evidence="2" type="ORF">MPH_13479</name>
</gene>
<evidence type="ECO:0000313" key="3">
    <source>
        <dbReference type="Proteomes" id="UP000007129"/>
    </source>
</evidence>
<proteinExistence type="predicted"/>
<dbReference type="VEuPathDB" id="FungiDB:MPH_13479"/>
<organism evidence="2 3">
    <name type="scientific">Macrophomina phaseolina (strain MS6)</name>
    <name type="common">Charcoal rot fungus</name>
    <dbReference type="NCBI Taxonomy" id="1126212"/>
    <lineage>
        <taxon>Eukaryota</taxon>
        <taxon>Fungi</taxon>
        <taxon>Dikarya</taxon>
        <taxon>Ascomycota</taxon>
        <taxon>Pezizomycotina</taxon>
        <taxon>Dothideomycetes</taxon>
        <taxon>Dothideomycetes incertae sedis</taxon>
        <taxon>Botryosphaeriales</taxon>
        <taxon>Botryosphaeriaceae</taxon>
        <taxon>Macrophomina</taxon>
    </lineage>
</organism>
<reference evidence="2 3" key="1">
    <citation type="journal article" date="2012" name="BMC Genomics">
        <title>Tools to kill: Genome of one of the most destructive plant pathogenic fungi Macrophomina phaseolina.</title>
        <authorList>
            <person name="Islam M.S."/>
            <person name="Haque M.S."/>
            <person name="Islam M.M."/>
            <person name="Emdad E.M."/>
            <person name="Halim A."/>
            <person name="Hossen Q.M.M."/>
            <person name="Hossain M.Z."/>
            <person name="Ahmed B."/>
            <person name="Rahim S."/>
            <person name="Rahman M.S."/>
            <person name="Alam M.M."/>
            <person name="Hou S."/>
            <person name="Wan X."/>
            <person name="Saito J.A."/>
            <person name="Alam M."/>
        </authorList>
    </citation>
    <scope>NUCLEOTIDE SEQUENCE [LARGE SCALE GENOMIC DNA]</scope>
    <source>
        <strain evidence="2 3">MS6</strain>
    </source>
</reference>
<feature type="non-terminal residue" evidence="2">
    <location>
        <position position="1"/>
    </location>
</feature>
<comment type="caution">
    <text evidence="2">The sequence shown here is derived from an EMBL/GenBank/DDBJ whole genome shotgun (WGS) entry which is preliminary data.</text>
</comment>
<sequence length="259" mass="28555">TPQPHPPPTDELESAKQLQTPGSMHASRRARSLSAAPERMRKSTTASTAKIQRTSPLYQQLSAITCSTPTALSWKPRNIRLKKQRKSLIMDAFAKAGEIDAVRQSVKEQETLRAVINQKAALEALVQLVAVRNLPYNCSSWPELHAFISAINYTAEDLISLSHGSIQKLVSNSFCVHKDILRKKLQSSPSKIHLSADVWSAPNHKAFLGTCVKFVDLDSKETLQALLALSELPGLDGPGSHGGAEQWKLLHHVLEDYNI</sequence>
<evidence type="ECO:0000256" key="1">
    <source>
        <dbReference type="SAM" id="MobiDB-lite"/>
    </source>
</evidence>
<dbReference type="EMBL" id="AHHD01000646">
    <property type="protein sequence ID" value="EKG09477.1"/>
    <property type="molecule type" value="Genomic_DNA"/>
</dbReference>
<name>K2R9D3_MACPH</name>
<dbReference type="HOGENOM" id="CLU_1075848_0_0_1"/>
<dbReference type="OrthoDB" id="3942700at2759"/>
<accession>K2R9D3</accession>
<dbReference type="AlphaFoldDB" id="K2R9D3"/>
<dbReference type="Proteomes" id="UP000007129">
    <property type="component" value="Unassembled WGS sequence"/>
</dbReference>
<dbReference type="InParanoid" id="K2R9D3"/>
<protein>
    <submittedName>
        <fullName evidence="2">Transposase-like protein</fullName>
    </submittedName>
</protein>
<evidence type="ECO:0000313" key="2">
    <source>
        <dbReference type="EMBL" id="EKG09477.1"/>
    </source>
</evidence>
<feature type="region of interest" description="Disordered" evidence="1">
    <location>
        <begin position="1"/>
        <end position="50"/>
    </location>
</feature>